<gene>
    <name evidence="7" type="ORF">BC659_3242</name>
</gene>
<dbReference type="PANTHER" id="PTHR40980:SF4">
    <property type="entry name" value="TONB-DEPENDENT RECEPTOR-LIKE BETA-BARREL DOMAIN-CONTAINING PROTEIN"/>
    <property type="match status" value="1"/>
</dbReference>
<sequence length="815" mass="91035">MRNWRNILAAIGLVTVSVAAQAQTAKINGAVTGTQKPVEAASVGVLRAKDSAIVKMAVTDKTGQFEVEKLAAGKYLVLIQSVGYNKYYSPVFDLANGQSYTIQPITLTNISKELEGVVVTSKKPMIEQKLDRTIINVDASPTNAGATVLEVLEKSPGISVDKDGNISLKGKQGVVVLIDGKPTYLGAQDLANMLRNMSSSNLETIELMTNPPARFDASGNSGVINIKTKKTKTMGYNASITSGYTQGVLPKSNHSFNLNYRQNKINFFANASYNYNEQFGNIKIDRNFRNQQNGNLLTTFNQLAKNNRIGNSYNYKAGFDYFMNKKTTLGLVVNGYNNVQDEFTDNTTYIKDPAGSLLTRTQAINDVNMKFKNVGVNANLRHVFDSTGKELTIDADYINYTQNNKQVLSNEFFDHMGNIKSPDEILRGILPASINIYSLKADYSQTLKGQVKFEAGAKTSYVNTDNDAQYANWNGAQFVNDITRSNHFLYKENINAAYVNFSKQFSKKWSGQLGLRAENTNITGNQLTTGEVFKRNYTQVFPTAYIGYTANDKNQFALSYGRRIDRPNYQDLNPFYYFLDKYTYQVGNPYLRPQFSHNIELVHTYRGILNTSLNYSRTNDIIQDVLEQIDSTNSSFMKKSNIARRQNIGASVSLGMPVTKWFRTNVYVNVFYNHFKGMVNNGEISVGATSMMANISNQFTLPKGWGAELSAFYRTQGVEGVLVAKPMGAMNIGFTKQVLKNKGMVRLVVRDVLYTQIFNGYSRYQNVDVTIRQNRDSRVVNLSFTYRFSKGKTAAQRKRGGANEEQNRVNLGGGN</sequence>
<evidence type="ECO:0000259" key="6">
    <source>
        <dbReference type="Pfam" id="PF14905"/>
    </source>
</evidence>
<dbReference type="SUPFAM" id="SSF49464">
    <property type="entry name" value="Carboxypeptidase regulatory domain-like"/>
    <property type="match status" value="1"/>
</dbReference>
<dbReference type="Gene3D" id="2.40.170.20">
    <property type="entry name" value="TonB-dependent receptor, beta-barrel domain"/>
    <property type="match status" value="1"/>
</dbReference>
<dbReference type="EMBL" id="SNWP01000015">
    <property type="protein sequence ID" value="TDO23629.1"/>
    <property type="molecule type" value="Genomic_DNA"/>
</dbReference>
<feature type="domain" description="Outer membrane protein beta-barrel" evidence="6">
    <location>
        <begin position="382"/>
        <end position="786"/>
    </location>
</feature>
<dbReference type="GO" id="GO:0009279">
    <property type="term" value="C:cell outer membrane"/>
    <property type="evidence" value="ECO:0007669"/>
    <property type="project" value="UniProtKB-SubCell"/>
</dbReference>
<evidence type="ECO:0000313" key="7">
    <source>
        <dbReference type="EMBL" id="TDO23629.1"/>
    </source>
</evidence>
<keyword evidence="5" id="KW-0732">Signal</keyword>
<dbReference type="SUPFAM" id="SSF56935">
    <property type="entry name" value="Porins"/>
    <property type="match status" value="1"/>
</dbReference>
<evidence type="ECO:0000256" key="2">
    <source>
        <dbReference type="ARBA" id="ARBA00023136"/>
    </source>
</evidence>
<dbReference type="Proteomes" id="UP000295741">
    <property type="component" value="Unassembled WGS sequence"/>
</dbReference>
<dbReference type="Pfam" id="PF13620">
    <property type="entry name" value="CarboxypepD_reg"/>
    <property type="match status" value="1"/>
</dbReference>
<keyword evidence="7" id="KW-0675">Receptor</keyword>
<dbReference type="PANTHER" id="PTHR40980">
    <property type="entry name" value="PLUG DOMAIN-CONTAINING PROTEIN"/>
    <property type="match status" value="1"/>
</dbReference>
<dbReference type="Gene3D" id="2.60.40.1120">
    <property type="entry name" value="Carboxypeptidase-like, regulatory domain"/>
    <property type="match status" value="1"/>
</dbReference>
<protein>
    <submittedName>
        <fullName evidence="7">Outer membrane receptor protein involved in Fe transport</fullName>
    </submittedName>
</protein>
<keyword evidence="3" id="KW-0998">Cell outer membrane</keyword>
<dbReference type="OrthoDB" id="905812at2"/>
<dbReference type="AlphaFoldDB" id="A0A4R6IN36"/>
<keyword evidence="8" id="KW-1185">Reference proteome</keyword>
<feature type="region of interest" description="Disordered" evidence="4">
    <location>
        <begin position="795"/>
        <end position="815"/>
    </location>
</feature>
<reference evidence="7 8" key="1">
    <citation type="submission" date="2019-03" db="EMBL/GenBank/DDBJ databases">
        <title>Genomic Encyclopedia of Archaeal and Bacterial Type Strains, Phase II (KMG-II): from individual species to whole genera.</title>
        <authorList>
            <person name="Goeker M."/>
        </authorList>
    </citation>
    <scope>NUCLEOTIDE SEQUENCE [LARGE SCALE GENOMIC DNA]</scope>
    <source>
        <strain evidence="7 8">DSM 28323</strain>
    </source>
</reference>
<dbReference type="InterPro" id="IPR036942">
    <property type="entry name" value="Beta-barrel_TonB_sf"/>
</dbReference>
<feature type="chain" id="PRO_5020895656" evidence="5">
    <location>
        <begin position="23"/>
        <end position="815"/>
    </location>
</feature>
<comment type="caution">
    <text evidence="7">The sequence shown here is derived from an EMBL/GenBank/DDBJ whole genome shotgun (WGS) entry which is preliminary data.</text>
</comment>
<accession>A0A4R6IN36</accession>
<dbReference type="InterPro" id="IPR008969">
    <property type="entry name" value="CarboxyPept-like_regulatory"/>
</dbReference>
<name>A0A4R6IN36_9BACT</name>
<comment type="subcellular location">
    <subcellularLocation>
        <location evidence="1">Cell outer membrane</location>
    </subcellularLocation>
</comment>
<proteinExistence type="predicted"/>
<evidence type="ECO:0000256" key="1">
    <source>
        <dbReference type="ARBA" id="ARBA00004442"/>
    </source>
</evidence>
<evidence type="ECO:0000313" key="8">
    <source>
        <dbReference type="Proteomes" id="UP000295741"/>
    </source>
</evidence>
<dbReference type="InterPro" id="IPR037066">
    <property type="entry name" value="Plug_dom_sf"/>
</dbReference>
<keyword evidence="2" id="KW-0472">Membrane</keyword>
<organism evidence="7 8">
    <name type="scientific">Sediminibacterium goheungense</name>
    <dbReference type="NCBI Taxonomy" id="1086393"/>
    <lineage>
        <taxon>Bacteria</taxon>
        <taxon>Pseudomonadati</taxon>
        <taxon>Bacteroidota</taxon>
        <taxon>Chitinophagia</taxon>
        <taxon>Chitinophagales</taxon>
        <taxon>Chitinophagaceae</taxon>
        <taxon>Sediminibacterium</taxon>
    </lineage>
</organism>
<dbReference type="RefSeq" id="WP_133475802.1">
    <property type="nucleotide sequence ID" value="NZ_SNWP01000015.1"/>
</dbReference>
<dbReference type="Gene3D" id="2.170.130.10">
    <property type="entry name" value="TonB-dependent receptor, plug domain"/>
    <property type="match status" value="1"/>
</dbReference>
<feature type="signal peptide" evidence="5">
    <location>
        <begin position="1"/>
        <end position="22"/>
    </location>
</feature>
<evidence type="ECO:0000256" key="4">
    <source>
        <dbReference type="SAM" id="MobiDB-lite"/>
    </source>
</evidence>
<evidence type="ECO:0000256" key="5">
    <source>
        <dbReference type="SAM" id="SignalP"/>
    </source>
</evidence>
<dbReference type="InterPro" id="IPR041700">
    <property type="entry name" value="OMP_b-brl_3"/>
</dbReference>
<evidence type="ECO:0000256" key="3">
    <source>
        <dbReference type="ARBA" id="ARBA00023237"/>
    </source>
</evidence>
<dbReference type="Pfam" id="PF14905">
    <property type="entry name" value="OMP_b-brl_3"/>
    <property type="match status" value="1"/>
</dbReference>